<accession>A0A9X5BD71</accession>
<keyword evidence="5 7" id="KW-0472">Membrane</keyword>
<evidence type="ECO:0000256" key="6">
    <source>
        <dbReference type="ARBA" id="ARBA00038076"/>
    </source>
</evidence>
<name>A0A9X5BD71_9FIRM</name>
<dbReference type="GO" id="GO:0005886">
    <property type="term" value="C:plasma membrane"/>
    <property type="evidence" value="ECO:0007669"/>
    <property type="project" value="UniProtKB-SubCell"/>
</dbReference>
<evidence type="ECO:0000256" key="1">
    <source>
        <dbReference type="ARBA" id="ARBA00004651"/>
    </source>
</evidence>
<keyword evidence="3 7" id="KW-0812">Transmembrane</keyword>
<keyword evidence="4 7" id="KW-1133">Transmembrane helix</keyword>
<keyword evidence="2" id="KW-1003">Cell membrane</keyword>
<dbReference type="EMBL" id="QZDT01000002">
    <property type="protein sequence ID" value="NBJ91593.1"/>
    <property type="molecule type" value="Genomic_DNA"/>
</dbReference>
<dbReference type="AlphaFoldDB" id="A0A9X5BD71"/>
<feature type="transmembrane region" description="Helical" evidence="7">
    <location>
        <begin position="865"/>
        <end position="887"/>
    </location>
</feature>
<feature type="transmembrane region" description="Helical" evidence="7">
    <location>
        <begin position="369"/>
        <end position="387"/>
    </location>
</feature>
<protein>
    <submittedName>
        <fullName evidence="9">ABC transporter permease</fullName>
    </submittedName>
</protein>
<comment type="caution">
    <text evidence="9">The sequence shown here is derived from an EMBL/GenBank/DDBJ whole genome shotgun (WGS) entry which is preliminary data.</text>
</comment>
<dbReference type="PANTHER" id="PTHR30572">
    <property type="entry name" value="MEMBRANE COMPONENT OF TRANSPORTER-RELATED"/>
    <property type="match status" value="1"/>
</dbReference>
<feature type="transmembrane region" description="Helical" evidence="7">
    <location>
        <begin position="450"/>
        <end position="473"/>
    </location>
</feature>
<dbReference type="PANTHER" id="PTHR30572:SF4">
    <property type="entry name" value="ABC TRANSPORTER PERMEASE YTRF"/>
    <property type="match status" value="1"/>
</dbReference>
<evidence type="ECO:0000256" key="5">
    <source>
        <dbReference type="ARBA" id="ARBA00023136"/>
    </source>
</evidence>
<evidence type="ECO:0000313" key="9">
    <source>
        <dbReference type="EMBL" id="NBJ91593.1"/>
    </source>
</evidence>
<proteinExistence type="inferred from homology"/>
<evidence type="ECO:0000313" key="10">
    <source>
        <dbReference type="Proteomes" id="UP001154420"/>
    </source>
</evidence>
<dbReference type="GO" id="GO:0022857">
    <property type="term" value="F:transmembrane transporter activity"/>
    <property type="evidence" value="ECO:0007669"/>
    <property type="project" value="TreeGrafter"/>
</dbReference>
<dbReference type="RefSeq" id="WP_160558664.1">
    <property type="nucleotide sequence ID" value="NZ_QZDT01000002.1"/>
</dbReference>
<comment type="similarity">
    <text evidence="6">Belongs to the ABC-4 integral membrane protein family.</text>
</comment>
<dbReference type="Proteomes" id="UP001154420">
    <property type="component" value="Unassembled WGS sequence"/>
</dbReference>
<dbReference type="Pfam" id="PF02687">
    <property type="entry name" value="FtsX"/>
    <property type="match status" value="2"/>
</dbReference>
<evidence type="ECO:0000256" key="7">
    <source>
        <dbReference type="SAM" id="Phobius"/>
    </source>
</evidence>
<organism evidence="9 10">
    <name type="scientific">Parablautia muri</name>
    <dbReference type="NCBI Taxonomy" id="2320879"/>
    <lineage>
        <taxon>Bacteria</taxon>
        <taxon>Bacillati</taxon>
        <taxon>Bacillota</taxon>
        <taxon>Clostridia</taxon>
        <taxon>Lachnospirales</taxon>
        <taxon>Lachnospiraceae</taxon>
        <taxon>Parablautia</taxon>
    </lineage>
</organism>
<feature type="domain" description="ABC3 transporter permease C-terminal" evidence="8">
    <location>
        <begin position="281"/>
        <end position="393"/>
    </location>
</feature>
<feature type="transmembrane region" description="Helical" evidence="7">
    <location>
        <begin position="818"/>
        <end position="845"/>
    </location>
</feature>
<feature type="transmembrane region" description="Helical" evidence="7">
    <location>
        <begin position="328"/>
        <end position="349"/>
    </location>
</feature>
<feature type="transmembrane region" description="Helical" evidence="7">
    <location>
        <begin position="764"/>
        <end position="797"/>
    </location>
</feature>
<sequence length="900" mass="100591">MKNNNGASIRKLSNRSLKNNHMRNFFAVLAITLTGILFTAVFSLTGGVMQTAQEQTMREVGGKFHAGLKAATTQQYEKVISDPLVKESSYNIFISIADNIIKRQAELRYLPMESALEDMFITLEEGHMPAGEKDIIVDSFILDELGLPYALGEKIPLRFQFMGETVEDEFTLCGWYRGDVVSHASELFLSESYWMGLKGSFTDEDFLQWGEGHPEDKNVGLMAVNLYFDNTYHLEEKVRTVITNAGYEPGTELAYGVNWAYMTNRLEAVDPFVMLILLGTVAVILLTGYLIIYNIFQISVISDIRFYGLLKTIGTTKKQIRALVRRQAFILSVIGIPVGLIIGYGIGAWTLPFMLSFSDYGGMEISLKFHPQILVFGAGFSTFTVFLSSRKPGKIAGSVSPIEAVKYTEEGEIGKKSLKRKKKAKRKKGGKFSAVSMSFSNLGRNRRTTAVVVSAISLSIILLSIVMTAVGSFRIDQYIEQRIAGDFLLGNVNVTSTAVGNGDIDIEPDFLKMADLQRGIEGRREMWTRFSTGLLVDDKAKERLQVLSETGNLRKEPYMAEDLEELLQGEKSLSGYCYGYDKELLSYLKVLDGTLDIEEFLTGDYILLTQFLGSTVLPSDEHIYHPGDTVTLEWCGEDSIGHEIVDEAGEIINVVYDNLDRKEYKVMAIVEIPYALGLNRYSANSCDMVLPLSEMGVEKIGNDGEIDWYERYMQESFTRCFAVSYQVGEQEQSAFESAVEMYTKQHPQMGYLTKEALRKEFESMVMVIATIGIALAAVVALVGILNFINAMVTAIISRKREFAMLQSIGMTNGQLRKTLICEGVSYIVISGAISFVLGSLLAWLILRALNGVILFFEYRFQILPFVIMLPLLVLAAVATPVICYRSIQKKSIVERLRVSE</sequence>
<evidence type="ECO:0000256" key="2">
    <source>
        <dbReference type="ARBA" id="ARBA00022475"/>
    </source>
</evidence>
<evidence type="ECO:0000256" key="3">
    <source>
        <dbReference type="ARBA" id="ARBA00022692"/>
    </source>
</evidence>
<keyword evidence="10" id="KW-1185">Reference proteome</keyword>
<dbReference type="InterPro" id="IPR003838">
    <property type="entry name" value="ABC3_permease_C"/>
</dbReference>
<gene>
    <name evidence="9" type="ORF">D5281_03045</name>
</gene>
<feature type="transmembrane region" description="Helical" evidence="7">
    <location>
        <begin position="272"/>
        <end position="296"/>
    </location>
</feature>
<feature type="domain" description="ABC3 transporter permease C-terminal" evidence="8">
    <location>
        <begin position="774"/>
        <end position="891"/>
    </location>
</feature>
<dbReference type="InterPro" id="IPR050250">
    <property type="entry name" value="Macrolide_Exporter_MacB"/>
</dbReference>
<comment type="subcellular location">
    <subcellularLocation>
        <location evidence="1">Cell membrane</location>
        <topology evidence="1">Multi-pass membrane protein</topology>
    </subcellularLocation>
</comment>
<reference evidence="9" key="1">
    <citation type="submission" date="2018-09" db="EMBL/GenBank/DDBJ databases">
        <title>Murine metabolic-syndrome-specific gut microbial biobank.</title>
        <authorList>
            <person name="Liu C."/>
        </authorList>
    </citation>
    <scope>NUCLEOTIDE SEQUENCE</scope>
    <source>
        <strain evidence="9">D42-62</strain>
    </source>
</reference>
<evidence type="ECO:0000259" key="8">
    <source>
        <dbReference type="Pfam" id="PF02687"/>
    </source>
</evidence>
<dbReference type="OrthoDB" id="1694171at2"/>
<evidence type="ECO:0000256" key="4">
    <source>
        <dbReference type="ARBA" id="ARBA00022989"/>
    </source>
</evidence>